<dbReference type="Gene3D" id="3.10.50.40">
    <property type="match status" value="2"/>
</dbReference>
<keyword evidence="3" id="KW-1133">Transmembrane helix</keyword>
<dbReference type="AlphaFoldDB" id="A0A7U6GEG8"/>
<dbReference type="InterPro" id="IPR046357">
    <property type="entry name" value="PPIase_dom_sf"/>
</dbReference>
<keyword evidence="1" id="KW-0697">Rotamase</keyword>
<proteinExistence type="predicted"/>
<dbReference type="Pfam" id="PF00639">
    <property type="entry name" value="Rotamase"/>
    <property type="match status" value="1"/>
</dbReference>
<keyword evidence="3" id="KW-0812">Transmembrane</keyword>
<keyword evidence="3" id="KW-0472">Membrane</keyword>
<dbReference type="OrthoDB" id="14196at2"/>
<feature type="domain" description="PpiC" evidence="4">
    <location>
        <begin position="334"/>
        <end position="434"/>
    </location>
</feature>
<dbReference type="Gene3D" id="1.10.4030.10">
    <property type="entry name" value="Porin chaperone SurA, peptide-binding domain"/>
    <property type="match status" value="1"/>
</dbReference>
<evidence type="ECO:0000259" key="4">
    <source>
        <dbReference type="PROSITE" id="PS50198"/>
    </source>
</evidence>
<dbReference type="EMBL" id="AP012051">
    <property type="protein sequence ID" value="BAL80894.1"/>
    <property type="molecule type" value="Genomic_DNA"/>
</dbReference>
<dbReference type="Proteomes" id="UP000004793">
    <property type="component" value="Chromosome"/>
</dbReference>
<protein>
    <submittedName>
        <fullName evidence="5">Peptidyl-prolyl cis-trans isomerase SurA</fullName>
        <ecNumber evidence="5">5.2.1.8</ecNumber>
    </submittedName>
</protein>
<feature type="transmembrane region" description="Helical" evidence="3">
    <location>
        <begin position="27"/>
        <end position="52"/>
    </location>
</feature>
<sequence length="539" mass="61498">MGRQGKIRKLRREGKLPRVERERPTPVWVKVLVTILIVVFVLGGASAVWGYAERNMAAKVGRETITIDQVNNQLDYYRNLYSQFGMTLTSQQEAQLKDNILQNLIEESLLVQYAKDHNLKIDEAEYKKKLEDQINQTIEQGKKNNGEKTFLDLVNAQYGSLDAYKQHLEKIYGPFVERPLLAQAALDEKYKDIKITDEEIKQYFSSVKQISAEHILAILPNNPSKKDIDNAKKLAEDILKEINEKKTSDKNFNFATYAQAKVKEINGKNNGKEVLKYENLGYFSKGTMVKEFENACFDPNVKVGDIIGPVKTQYGYHIIHILGKKTVQETYDEPEKVNVRIVQFNFNANDEKSKQSAYTSAKSISIQTRNGMSFIEAVKRFSQDETTKSKDGETGFFSRDEKPQIFDAVINLKKGGITDPILVGNSYIVAQLIDKQPAKKATLTDKDTYNKVKEELTNNKKDEIKKQFIEELKKIYHVRTTNPGRILANFFNMYIATPFNNFNNWISNLSKPSTTNTQQDQNKNTPTQPLEPVNPSSGS</sequence>
<dbReference type="InterPro" id="IPR027304">
    <property type="entry name" value="Trigger_fact/SurA_dom_sf"/>
</dbReference>
<dbReference type="InterPro" id="IPR000297">
    <property type="entry name" value="PPIase_PpiC"/>
</dbReference>
<feature type="region of interest" description="Disordered" evidence="2">
    <location>
        <begin position="510"/>
        <end position="539"/>
    </location>
</feature>
<evidence type="ECO:0000256" key="2">
    <source>
        <dbReference type="SAM" id="MobiDB-lite"/>
    </source>
</evidence>
<dbReference type="PANTHER" id="PTHR47245">
    <property type="entry name" value="PEPTIDYLPROLYL ISOMERASE"/>
    <property type="match status" value="1"/>
</dbReference>
<organism evidence="5 6">
    <name type="scientific">Caldisericum exile (strain DSM 21853 / NBRC 104410 / AZM16c01)</name>
    <dbReference type="NCBI Taxonomy" id="511051"/>
    <lineage>
        <taxon>Bacteria</taxon>
        <taxon>Pseudomonadati</taxon>
        <taxon>Caldisericota/Cryosericota group</taxon>
        <taxon>Caldisericota</taxon>
        <taxon>Caldisericia</taxon>
        <taxon>Caldisericales</taxon>
        <taxon>Caldisericaceae</taxon>
        <taxon>Caldisericum</taxon>
    </lineage>
</organism>
<accession>A0A7U6GEG8</accession>
<dbReference type="GO" id="GO:0003755">
    <property type="term" value="F:peptidyl-prolyl cis-trans isomerase activity"/>
    <property type="evidence" value="ECO:0007669"/>
    <property type="project" value="UniProtKB-KW"/>
</dbReference>
<feature type="compositionally biased region" description="Low complexity" evidence="2">
    <location>
        <begin position="514"/>
        <end position="528"/>
    </location>
</feature>
<gene>
    <name evidence="5" type="primary">surA</name>
    <name evidence="5" type="ordered locus">CSE_07680</name>
</gene>
<dbReference type="InterPro" id="IPR050245">
    <property type="entry name" value="PrsA_foldase"/>
</dbReference>
<dbReference type="SUPFAM" id="SSF54534">
    <property type="entry name" value="FKBP-like"/>
    <property type="match status" value="2"/>
</dbReference>
<dbReference type="Pfam" id="PF13624">
    <property type="entry name" value="SurA_N_3"/>
    <property type="match status" value="1"/>
</dbReference>
<dbReference type="PANTHER" id="PTHR47245:SF2">
    <property type="entry name" value="PEPTIDYL-PROLYL CIS-TRANS ISOMERASE HP_0175-RELATED"/>
    <property type="match status" value="1"/>
</dbReference>
<evidence type="ECO:0000313" key="6">
    <source>
        <dbReference type="Proteomes" id="UP000004793"/>
    </source>
</evidence>
<evidence type="ECO:0000256" key="1">
    <source>
        <dbReference type="PROSITE-ProRule" id="PRU00278"/>
    </source>
</evidence>
<dbReference type="PROSITE" id="PS50198">
    <property type="entry name" value="PPIC_PPIASE_2"/>
    <property type="match status" value="2"/>
</dbReference>
<dbReference type="SUPFAM" id="SSF109998">
    <property type="entry name" value="Triger factor/SurA peptide-binding domain-like"/>
    <property type="match status" value="1"/>
</dbReference>
<dbReference type="Pfam" id="PF13616">
    <property type="entry name" value="Rotamase_3"/>
    <property type="match status" value="1"/>
</dbReference>
<keyword evidence="6" id="KW-1185">Reference proteome</keyword>
<dbReference type="RefSeq" id="WP_014453297.1">
    <property type="nucleotide sequence ID" value="NC_017096.1"/>
</dbReference>
<evidence type="ECO:0000256" key="3">
    <source>
        <dbReference type="SAM" id="Phobius"/>
    </source>
</evidence>
<name>A0A7U6GEG8_CALEA</name>
<dbReference type="KEGG" id="cex:CSE_07680"/>
<evidence type="ECO:0000313" key="5">
    <source>
        <dbReference type="EMBL" id="BAL80894.1"/>
    </source>
</evidence>
<feature type="domain" description="PpiC" evidence="4">
    <location>
        <begin position="207"/>
        <end position="323"/>
    </location>
</feature>
<keyword evidence="1 5" id="KW-0413">Isomerase</keyword>
<reference evidence="5 6" key="1">
    <citation type="submission" date="2011-01" db="EMBL/GenBank/DDBJ databases">
        <title>Whole genome sequence of Caldisericum exile AZM16c01.</title>
        <authorList>
            <person name="Narita-Yamada S."/>
            <person name="Kawakoshi A."/>
            <person name="Nakamura S."/>
            <person name="Sasagawa M."/>
            <person name="Fukada J."/>
            <person name="Sekine M."/>
            <person name="Kato Y."/>
            <person name="Fukai R."/>
            <person name="Sasaki K."/>
            <person name="Hanamaki A."/>
            <person name="Narita H."/>
            <person name="Konno Y."/>
            <person name="Mori K."/>
            <person name="Yamazaki S."/>
            <person name="Suzuki K."/>
            <person name="Fujita N."/>
        </authorList>
    </citation>
    <scope>NUCLEOTIDE SEQUENCE [LARGE SCALE GENOMIC DNA]</scope>
    <source>
        <strain evidence="6">DSM 21853 / NBRC 104410 / AZM16c01</strain>
    </source>
</reference>
<dbReference type="EC" id="5.2.1.8" evidence="5"/>